<organism evidence="1 2">
    <name type="scientific">Serratia symbiotica</name>
    <dbReference type="NCBI Taxonomy" id="138074"/>
    <lineage>
        <taxon>Bacteria</taxon>
        <taxon>Pseudomonadati</taxon>
        <taxon>Pseudomonadota</taxon>
        <taxon>Gammaproteobacteria</taxon>
        <taxon>Enterobacterales</taxon>
        <taxon>Yersiniaceae</taxon>
        <taxon>Serratia</taxon>
    </lineage>
</organism>
<name>A0A455VEX8_9GAMM</name>
<evidence type="ECO:0000313" key="1">
    <source>
        <dbReference type="EMBL" id="BBI91709.1"/>
    </source>
</evidence>
<sequence>MSLLGFVASLLDGMEPMKSVFLPLIAITYVSPENMINKVK</sequence>
<protein>
    <submittedName>
        <fullName evidence="1">Uncharacterized protein</fullName>
    </submittedName>
</protein>
<gene>
    <name evidence="1" type="ORF">SSYIS1_10140</name>
</gene>
<accession>A0A455VEX8</accession>
<proteinExistence type="predicted"/>
<dbReference type="EMBL" id="AP019531">
    <property type="protein sequence ID" value="BBI91709.1"/>
    <property type="molecule type" value="Genomic_DNA"/>
</dbReference>
<reference evidence="1 2" key="1">
    <citation type="submission" date="2019-03" db="EMBL/GenBank/DDBJ databases">
        <title>The genome sequence of Candidatus Serratia symbiotica strain IS.</title>
        <authorList>
            <person name="Nikoh N."/>
            <person name="Koga R."/>
            <person name="Oshima K."/>
            <person name="Hattori M."/>
            <person name="Fukatsu T."/>
        </authorList>
    </citation>
    <scope>NUCLEOTIDE SEQUENCE [LARGE SCALE GENOMIC DNA]</scope>
    <source>
        <strain evidence="1 2">IS</strain>
    </source>
</reference>
<dbReference type="Proteomes" id="UP000324392">
    <property type="component" value="Chromosome"/>
</dbReference>
<evidence type="ECO:0000313" key="2">
    <source>
        <dbReference type="Proteomes" id="UP000324392"/>
    </source>
</evidence>
<dbReference type="AlphaFoldDB" id="A0A455VEX8"/>